<evidence type="ECO:0000313" key="1">
    <source>
        <dbReference type="EMBL" id="RVW59044.1"/>
    </source>
</evidence>
<accession>A0A438FGC3</accession>
<name>A0A438FGC3_VITVI</name>
<dbReference type="Proteomes" id="UP000288805">
    <property type="component" value="Unassembled WGS sequence"/>
</dbReference>
<proteinExistence type="predicted"/>
<gene>
    <name evidence="1" type="ORF">CK203_106745</name>
</gene>
<reference evidence="1 2" key="1">
    <citation type="journal article" date="2018" name="PLoS Genet.">
        <title>Population sequencing reveals clonal diversity and ancestral inbreeding in the grapevine cultivar Chardonnay.</title>
        <authorList>
            <person name="Roach M.J."/>
            <person name="Johnson D.L."/>
            <person name="Bohlmann J."/>
            <person name="van Vuuren H.J."/>
            <person name="Jones S.J."/>
            <person name="Pretorius I.S."/>
            <person name="Schmidt S.A."/>
            <person name="Borneman A.R."/>
        </authorList>
    </citation>
    <scope>NUCLEOTIDE SEQUENCE [LARGE SCALE GENOMIC DNA]</scope>
    <source>
        <strain evidence="2">cv. Chardonnay</strain>
        <tissue evidence="1">Leaf</tissue>
    </source>
</reference>
<sequence length="209" mass="23402">MAASTRRHNTMADALSRKEVIAYITVLLEVISNFNERIKQMDKTERKKVVELLQPLPILEKPWERISMDFIIEFPKRSSATGMSLFELAIGVQPRMLLEVAKQKIGGNSLQPTNWLGLGKRCTMCTPEGHHAFARRTPRAGQMSTTRHTDDTQARTHELHNMCGVHSVAATTWVGCSLPPPCVGTKAPKNLYNEPVEEAMGSMPWLNGH</sequence>
<protein>
    <submittedName>
        <fullName evidence="1">Uncharacterized protein</fullName>
    </submittedName>
</protein>
<dbReference type="AlphaFoldDB" id="A0A438FGC3"/>
<dbReference type="EMBL" id="QGNW01000911">
    <property type="protein sequence ID" value="RVW59044.1"/>
    <property type="molecule type" value="Genomic_DNA"/>
</dbReference>
<evidence type="ECO:0000313" key="2">
    <source>
        <dbReference type="Proteomes" id="UP000288805"/>
    </source>
</evidence>
<organism evidence="1 2">
    <name type="scientific">Vitis vinifera</name>
    <name type="common">Grape</name>
    <dbReference type="NCBI Taxonomy" id="29760"/>
    <lineage>
        <taxon>Eukaryota</taxon>
        <taxon>Viridiplantae</taxon>
        <taxon>Streptophyta</taxon>
        <taxon>Embryophyta</taxon>
        <taxon>Tracheophyta</taxon>
        <taxon>Spermatophyta</taxon>
        <taxon>Magnoliopsida</taxon>
        <taxon>eudicotyledons</taxon>
        <taxon>Gunneridae</taxon>
        <taxon>Pentapetalae</taxon>
        <taxon>rosids</taxon>
        <taxon>Vitales</taxon>
        <taxon>Vitaceae</taxon>
        <taxon>Viteae</taxon>
        <taxon>Vitis</taxon>
    </lineage>
</organism>
<comment type="caution">
    <text evidence="1">The sequence shown here is derived from an EMBL/GenBank/DDBJ whole genome shotgun (WGS) entry which is preliminary data.</text>
</comment>